<sequence>MKPFPSIFCIIFFSLLLLVNLTYARKDVGDYWKNMMENQAVPQAIKDLVVQDSPSPLSEAEKKKDRFVRDFDLKPNVIIYHSHDMPKKAEPSTVKHLELTAKKG</sequence>
<dbReference type="Pfam" id="PF10950">
    <property type="entry name" value="Organ_specific"/>
    <property type="match status" value="1"/>
</dbReference>
<dbReference type="EMBL" id="JAWXYG010000001">
    <property type="protein sequence ID" value="KAK4284702.1"/>
    <property type="molecule type" value="Genomic_DNA"/>
</dbReference>
<accession>A0AAE1TGV4</accession>
<protein>
    <recommendedName>
        <fullName evidence="4">Organ specific protein</fullName>
    </recommendedName>
</protein>
<evidence type="ECO:0000313" key="2">
    <source>
        <dbReference type="EMBL" id="KAK4284702.1"/>
    </source>
</evidence>
<feature type="signal peptide" evidence="1">
    <location>
        <begin position="1"/>
        <end position="24"/>
    </location>
</feature>
<feature type="chain" id="PRO_5042297452" description="Organ specific protein" evidence="1">
    <location>
        <begin position="25"/>
        <end position="104"/>
    </location>
</feature>
<evidence type="ECO:0000313" key="3">
    <source>
        <dbReference type="Proteomes" id="UP001293593"/>
    </source>
</evidence>
<comment type="caution">
    <text evidence="2">The sequence shown here is derived from an EMBL/GenBank/DDBJ whole genome shotgun (WGS) entry which is preliminary data.</text>
</comment>
<name>A0AAE1TGV4_9FABA</name>
<proteinExistence type="predicted"/>
<gene>
    <name evidence="2" type="ORF">QN277_001495</name>
</gene>
<dbReference type="Proteomes" id="UP001293593">
    <property type="component" value="Unassembled WGS sequence"/>
</dbReference>
<dbReference type="PANTHER" id="PTHR33731">
    <property type="entry name" value="PROTEIN, PUTATIVE-RELATED"/>
    <property type="match status" value="1"/>
</dbReference>
<evidence type="ECO:0000256" key="1">
    <source>
        <dbReference type="SAM" id="SignalP"/>
    </source>
</evidence>
<dbReference type="PANTHER" id="PTHR33731:SF17">
    <property type="entry name" value="ORGAN-SPECIFIC PROTEIN P4-LIKE"/>
    <property type="match status" value="1"/>
</dbReference>
<keyword evidence="1" id="KW-0732">Signal</keyword>
<keyword evidence="3" id="KW-1185">Reference proteome</keyword>
<organism evidence="2 3">
    <name type="scientific">Acacia crassicarpa</name>
    <name type="common">northern wattle</name>
    <dbReference type="NCBI Taxonomy" id="499986"/>
    <lineage>
        <taxon>Eukaryota</taxon>
        <taxon>Viridiplantae</taxon>
        <taxon>Streptophyta</taxon>
        <taxon>Embryophyta</taxon>
        <taxon>Tracheophyta</taxon>
        <taxon>Spermatophyta</taxon>
        <taxon>Magnoliopsida</taxon>
        <taxon>eudicotyledons</taxon>
        <taxon>Gunneridae</taxon>
        <taxon>Pentapetalae</taxon>
        <taxon>rosids</taxon>
        <taxon>fabids</taxon>
        <taxon>Fabales</taxon>
        <taxon>Fabaceae</taxon>
        <taxon>Caesalpinioideae</taxon>
        <taxon>mimosoid clade</taxon>
        <taxon>Acacieae</taxon>
        <taxon>Acacia</taxon>
    </lineage>
</organism>
<reference evidence="2" key="1">
    <citation type="submission" date="2023-10" db="EMBL/GenBank/DDBJ databases">
        <title>Chromosome-level genome of the transformable northern wattle, Acacia crassicarpa.</title>
        <authorList>
            <person name="Massaro I."/>
            <person name="Sinha N.R."/>
            <person name="Poethig S."/>
            <person name="Leichty A.R."/>
        </authorList>
    </citation>
    <scope>NUCLEOTIDE SEQUENCE</scope>
    <source>
        <strain evidence="2">Acra3RX</strain>
        <tissue evidence="2">Leaf</tissue>
    </source>
</reference>
<evidence type="ECO:0008006" key="4">
    <source>
        <dbReference type="Google" id="ProtNLM"/>
    </source>
</evidence>
<dbReference type="InterPro" id="IPR024489">
    <property type="entry name" value="Organ_specific_prot"/>
</dbReference>
<dbReference type="AlphaFoldDB" id="A0AAE1TGV4"/>